<accession>A0A0A9FI06</accession>
<reference evidence="1" key="1">
    <citation type="submission" date="2014-09" db="EMBL/GenBank/DDBJ databases">
        <authorList>
            <person name="Magalhaes I.L.F."/>
            <person name="Oliveira U."/>
            <person name="Santos F.R."/>
            <person name="Vidigal T.H.D.A."/>
            <person name="Brescovit A.D."/>
            <person name="Santos A.J."/>
        </authorList>
    </citation>
    <scope>NUCLEOTIDE SEQUENCE</scope>
    <source>
        <tissue evidence="1">Shoot tissue taken approximately 20 cm above the soil surface</tissue>
    </source>
</reference>
<organism evidence="1">
    <name type="scientific">Arundo donax</name>
    <name type="common">Giant reed</name>
    <name type="synonym">Donax arundinaceus</name>
    <dbReference type="NCBI Taxonomy" id="35708"/>
    <lineage>
        <taxon>Eukaryota</taxon>
        <taxon>Viridiplantae</taxon>
        <taxon>Streptophyta</taxon>
        <taxon>Embryophyta</taxon>
        <taxon>Tracheophyta</taxon>
        <taxon>Spermatophyta</taxon>
        <taxon>Magnoliopsida</taxon>
        <taxon>Liliopsida</taxon>
        <taxon>Poales</taxon>
        <taxon>Poaceae</taxon>
        <taxon>PACMAD clade</taxon>
        <taxon>Arundinoideae</taxon>
        <taxon>Arundineae</taxon>
        <taxon>Arundo</taxon>
    </lineage>
</organism>
<name>A0A0A9FI06_ARUDO</name>
<proteinExistence type="predicted"/>
<protein>
    <submittedName>
        <fullName evidence="1">Uncharacterized protein</fullName>
    </submittedName>
</protein>
<sequence>MLGQQEILLEFSHRTSLTAEQCKTSMFL</sequence>
<reference evidence="1" key="2">
    <citation type="journal article" date="2015" name="Data Brief">
        <title>Shoot transcriptome of the giant reed, Arundo donax.</title>
        <authorList>
            <person name="Barrero R.A."/>
            <person name="Guerrero F.D."/>
            <person name="Moolhuijzen P."/>
            <person name="Goolsby J.A."/>
            <person name="Tidwell J."/>
            <person name="Bellgard S.E."/>
            <person name="Bellgard M.I."/>
        </authorList>
    </citation>
    <scope>NUCLEOTIDE SEQUENCE</scope>
    <source>
        <tissue evidence="1">Shoot tissue taken approximately 20 cm above the soil surface</tissue>
    </source>
</reference>
<evidence type="ECO:0000313" key="1">
    <source>
        <dbReference type="EMBL" id="JAE12620.1"/>
    </source>
</evidence>
<dbReference type="AlphaFoldDB" id="A0A0A9FI06"/>
<dbReference type="EMBL" id="GBRH01185276">
    <property type="protein sequence ID" value="JAE12620.1"/>
    <property type="molecule type" value="Transcribed_RNA"/>
</dbReference>